<dbReference type="Pfam" id="PF13408">
    <property type="entry name" value="Zn_ribbon_recom"/>
    <property type="match status" value="1"/>
</dbReference>
<dbReference type="InterPro" id="IPR036162">
    <property type="entry name" value="Resolvase-like_N_sf"/>
</dbReference>
<dbReference type="Gene3D" id="3.40.50.1390">
    <property type="entry name" value="Resolvase, N-terminal catalytic domain"/>
    <property type="match status" value="1"/>
</dbReference>
<dbReference type="RefSeq" id="WP_118030371.1">
    <property type="nucleotide sequence ID" value="NZ_QSFV01000013.1"/>
</dbReference>
<sequence length="542" mass="63874">MKAKKIIAIYLRLSSEDKDEDKDESNSITNQRFLLHSFIRKFPLDEYEVVEYVDDGYTGKNLDRPGMQRMLQDIRDRKVAIVVVKDFSRMARDHIIMGDFIDKIFPFLQIRFISVNDHFDSNDYDGRTPDMDVPFQNLASDYYCEECSIKIKEGIKTVQNQGEYYSSEAPFGYQKDPEIKNHIIPDDETAPIVQRLFHMRGVLKYEKRKIVHILNEEGVTIPSEYANNKAGKLVKNYAGKIRIWTVDMLDRILRNPMYCGKTVAGKSRTIGPATKKMIWIPKEKYIVTENTHEALVSQELFDIVQSMEQTRETNGRYKMTDEFRVTPVSGMVRCGICEHKMYRRFYNKKTQKSQYYCYYANMAKDMKCMKGSLDEKILVEVVEKVVMQQIEVVARLQEVQKERNRIEADNRKKSDRERKKIRDRINAVKQKNVAAYEKYSSGELSREDFMSYKEANNLKVEKLLEEIGRLEQDIMDAAPEENEFLKLFDGVKWDGKLTRELSEMLIDTIYVYDQKHIEVVFKYQDEYKKLLQTLKNEERKAV</sequence>
<name>A0A413T781_9FIRM</name>
<proteinExistence type="predicted"/>
<dbReference type="InterPro" id="IPR038109">
    <property type="entry name" value="DNA_bind_recomb_sf"/>
</dbReference>
<dbReference type="PROSITE" id="PS51737">
    <property type="entry name" value="RECOMBINASE_DNA_BIND"/>
    <property type="match status" value="1"/>
</dbReference>
<dbReference type="SMART" id="SM00857">
    <property type="entry name" value="Resolvase"/>
    <property type="match status" value="1"/>
</dbReference>
<dbReference type="PANTHER" id="PTHR30461">
    <property type="entry name" value="DNA-INVERTASE FROM LAMBDOID PROPHAGE"/>
    <property type="match status" value="1"/>
</dbReference>
<gene>
    <name evidence="3" type="ORF">DW918_05450</name>
</gene>
<dbReference type="SUPFAM" id="SSF53041">
    <property type="entry name" value="Resolvase-like"/>
    <property type="match status" value="1"/>
</dbReference>
<dbReference type="PANTHER" id="PTHR30461:SF23">
    <property type="entry name" value="DNA RECOMBINASE-RELATED"/>
    <property type="match status" value="1"/>
</dbReference>
<dbReference type="InterPro" id="IPR025827">
    <property type="entry name" value="Zn_ribbon_recom_dom"/>
</dbReference>
<evidence type="ECO:0000313" key="3">
    <source>
        <dbReference type="EMBL" id="RHA80827.1"/>
    </source>
</evidence>
<dbReference type="AlphaFoldDB" id="A0A413T781"/>
<dbReference type="Pfam" id="PF07508">
    <property type="entry name" value="Recombinase"/>
    <property type="match status" value="1"/>
</dbReference>
<dbReference type="GO" id="GO:0003677">
    <property type="term" value="F:DNA binding"/>
    <property type="evidence" value="ECO:0007669"/>
    <property type="project" value="InterPro"/>
</dbReference>
<protein>
    <recommendedName>
        <fullName evidence="2">Recombinase domain-containing protein</fullName>
    </recommendedName>
</protein>
<dbReference type="GO" id="GO:0000150">
    <property type="term" value="F:DNA strand exchange activity"/>
    <property type="evidence" value="ECO:0007669"/>
    <property type="project" value="InterPro"/>
</dbReference>
<feature type="domain" description="Recombinase" evidence="2">
    <location>
        <begin position="170"/>
        <end position="314"/>
    </location>
</feature>
<dbReference type="InterPro" id="IPR050639">
    <property type="entry name" value="SSR_resolvase"/>
</dbReference>
<dbReference type="InterPro" id="IPR006119">
    <property type="entry name" value="Resolv_N"/>
</dbReference>
<comment type="caution">
    <text evidence="3">The sequence shown here is derived from an EMBL/GenBank/DDBJ whole genome shotgun (WGS) entry which is preliminary data.</text>
</comment>
<feature type="coiled-coil region" evidence="1">
    <location>
        <begin position="396"/>
        <end position="473"/>
    </location>
</feature>
<dbReference type="Proteomes" id="UP000285740">
    <property type="component" value="Unassembled WGS sequence"/>
</dbReference>
<organism evidence="3 4">
    <name type="scientific">Eubacterium ventriosum</name>
    <dbReference type="NCBI Taxonomy" id="39496"/>
    <lineage>
        <taxon>Bacteria</taxon>
        <taxon>Bacillati</taxon>
        <taxon>Bacillota</taxon>
        <taxon>Clostridia</taxon>
        <taxon>Eubacteriales</taxon>
        <taxon>Eubacteriaceae</taxon>
        <taxon>Eubacterium</taxon>
    </lineage>
</organism>
<dbReference type="Pfam" id="PF00239">
    <property type="entry name" value="Resolvase"/>
    <property type="match status" value="1"/>
</dbReference>
<dbReference type="InterPro" id="IPR011109">
    <property type="entry name" value="DNA_bind_recombinase_dom"/>
</dbReference>
<dbReference type="Gene3D" id="3.90.1750.20">
    <property type="entry name" value="Putative Large Serine Recombinase, Chain B, Domain 2"/>
    <property type="match status" value="1"/>
</dbReference>
<accession>A0A413T781</accession>
<dbReference type="EMBL" id="QSFV01000013">
    <property type="protein sequence ID" value="RHA80827.1"/>
    <property type="molecule type" value="Genomic_DNA"/>
</dbReference>
<reference evidence="3 4" key="1">
    <citation type="submission" date="2018-08" db="EMBL/GenBank/DDBJ databases">
        <title>A genome reference for cultivated species of the human gut microbiota.</title>
        <authorList>
            <person name="Zou Y."/>
            <person name="Xue W."/>
            <person name="Luo G."/>
        </authorList>
    </citation>
    <scope>NUCLEOTIDE SEQUENCE [LARGE SCALE GENOMIC DNA]</scope>
    <source>
        <strain evidence="3 4">AM42-30</strain>
    </source>
</reference>
<evidence type="ECO:0000259" key="2">
    <source>
        <dbReference type="PROSITE" id="PS51737"/>
    </source>
</evidence>
<keyword evidence="1" id="KW-0175">Coiled coil</keyword>
<evidence type="ECO:0000256" key="1">
    <source>
        <dbReference type="SAM" id="Coils"/>
    </source>
</evidence>
<evidence type="ECO:0000313" key="4">
    <source>
        <dbReference type="Proteomes" id="UP000285740"/>
    </source>
</evidence>